<keyword evidence="3" id="KW-1185">Reference proteome</keyword>
<evidence type="ECO:0000313" key="3">
    <source>
        <dbReference type="Proteomes" id="UP000076532"/>
    </source>
</evidence>
<reference evidence="2 3" key="1">
    <citation type="journal article" date="2016" name="Mol. Biol. Evol.">
        <title>Comparative Genomics of Early-Diverging Mushroom-Forming Fungi Provides Insights into the Origins of Lignocellulose Decay Capabilities.</title>
        <authorList>
            <person name="Nagy L.G."/>
            <person name="Riley R."/>
            <person name="Tritt A."/>
            <person name="Adam C."/>
            <person name="Daum C."/>
            <person name="Floudas D."/>
            <person name="Sun H."/>
            <person name="Yadav J.S."/>
            <person name="Pangilinan J."/>
            <person name="Larsson K.H."/>
            <person name="Matsuura K."/>
            <person name="Barry K."/>
            <person name="Labutti K."/>
            <person name="Kuo R."/>
            <person name="Ohm R.A."/>
            <person name="Bhattacharya S.S."/>
            <person name="Shirouzu T."/>
            <person name="Yoshinaga Y."/>
            <person name="Martin F.M."/>
            <person name="Grigoriev I.V."/>
            <person name="Hibbett D.S."/>
        </authorList>
    </citation>
    <scope>NUCLEOTIDE SEQUENCE [LARGE SCALE GENOMIC DNA]</scope>
    <source>
        <strain evidence="2 3">CBS 109695</strain>
    </source>
</reference>
<gene>
    <name evidence="2" type="ORF">FIBSPDRAFT_967663</name>
</gene>
<evidence type="ECO:0000313" key="2">
    <source>
        <dbReference type="EMBL" id="KZP04996.1"/>
    </source>
</evidence>
<evidence type="ECO:0000256" key="1">
    <source>
        <dbReference type="SAM" id="MobiDB-lite"/>
    </source>
</evidence>
<protein>
    <submittedName>
        <fullName evidence="2">Uncharacterized protein</fullName>
    </submittedName>
</protein>
<name>A0A167VGR4_9AGAM</name>
<proteinExistence type="predicted"/>
<accession>A0A167VGR4</accession>
<feature type="compositionally biased region" description="Pro residues" evidence="1">
    <location>
        <begin position="44"/>
        <end position="55"/>
    </location>
</feature>
<organism evidence="2 3">
    <name type="scientific">Athelia psychrophila</name>
    <dbReference type="NCBI Taxonomy" id="1759441"/>
    <lineage>
        <taxon>Eukaryota</taxon>
        <taxon>Fungi</taxon>
        <taxon>Dikarya</taxon>
        <taxon>Basidiomycota</taxon>
        <taxon>Agaricomycotina</taxon>
        <taxon>Agaricomycetes</taxon>
        <taxon>Agaricomycetidae</taxon>
        <taxon>Atheliales</taxon>
        <taxon>Atheliaceae</taxon>
        <taxon>Athelia</taxon>
    </lineage>
</organism>
<sequence>MSRNCRRAWRRGAVERRVLRDALDGPPAQEALRQVAHQLGVGQAPPPKVQAPGAPPRHQLVPQARLARLLAHQPPAPPPPLPFAPPLLETLDLALLRLPPPPTHLLLTPEGAHEALAHHLSRTLTPPVNVRLLVADLQWLQQS</sequence>
<feature type="region of interest" description="Disordered" evidence="1">
    <location>
        <begin position="38"/>
        <end position="58"/>
    </location>
</feature>
<dbReference type="EMBL" id="KV417872">
    <property type="protein sequence ID" value="KZP04996.1"/>
    <property type="molecule type" value="Genomic_DNA"/>
</dbReference>
<dbReference type="AlphaFoldDB" id="A0A167VGR4"/>
<dbReference type="Proteomes" id="UP000076532">
    <property type="component" value="Unassembled WGS sequence"/>
</dbReference>